<keyword evidence="4" id="KW-1003">Cell membrane</keyword>
<dbReference type="InterPro" id="IPR000515">
    <property type="entry name" value="MetI-like"/>
</dbReference>
<reference evidence="11" key="1">
    <citation type="submission" date="2024-06" db="EMBL/GenBank/DDBJ databases">
        <title>Complete genome of Salinicola endophyticus HNIBRBA4755.</title>
        <authorList>
            <person name="Shin S.Y."/>
            <person name="Kang H."/>
            <person name="Song J."/>
        </authorList>
    </citation>
    <scope>NUCLEOTIDE SEQUENCE</scope>
    <source>
        <strain evidence="11">HNIBRBA4755</strain>
    </source>
</reference>
<evidence type="ECO:0000256" key="1">
    <source>
        <dbReference type="ARBA" id="ARBA00004429"/>
    </source>
</evidence>
<evidence type="ECO:0000313" key="11">
    <source>
        <dbReference type="EMBL" id="XCJ79024.1"/>
    </source>
</evidence>
<dbReference type="AlphaFoldDB" id="A0AB74UCB6"/>
<evidence type="ECO:0000256" key="4">
    <source>
        <dbReference type="ARBA" id="ARBA00022475"/>
    </source>
</evidence>
<name>A0AB74UCB6_9GAMM</name>
<dbReference type="SUPFAM" id="SSF161098">
    <property type="entry name" value="MetI-like"/>
    <property type="match status" value="1"/>
</dbReference>
<evidence type="ECO:0000259" key="10">
    <source>
        <dbReference type="PROSITE" id="PS50928"/>
    </source>
</evidence>
<feature type="transmembrane region" description="Helical" evidence="9">
    <location>
        <begin position="187"/>
        <end position="206"/>
    </location>
</feature>
<evidence type="ECO:0000256" key="8">
    <source>
        <dbReference type="ARBA" id="ARBA00023136"/>
    </source>
</evidence>
<dbReference type="RefSeq" id="WP_353979979.1">
    <property type="nucleotide sequence ID" value="NZ_CP159578.1"/>
</dbReference>
<feature type="transmembrane region" description="Helical" evidence="9">
    <location>
        <begin position="86"/>
        <end position="106"/>
    </location>
</feature>
<keyword evidence="5 9" id="KW-0812">Transmembrane</keyword>
<evidence type="ECO:0000256" key="3">
    <source>
        <dbReference type="ARBA" id="ARBA00022448"/>
    </source>
</evidence>
<evidence type="ECO:0000256" key="5">
    <source>
        <dbReference type="ARBA" id="ARBA00022692"/>
    </source>
</evidence>
<keyword evidence="3 9" id="KW-0813">Transport</keyword>
<comment type="subcellular location">
    <subcellularLocation>
        <location evidence="1">Cell inner membrane</location>
        <topology evidence="1">Multi-pass membrane protein</topology>
    </subcellularLocation>
    <subcellularLocation>
        <location evidence="9">Cell membrane</location>
        <topology evidence="9">Multi-pass membrane protein</topology>
    </subcellularLocation>
</comment>
<feature type="domain" description="ABC transmembrane type-1" evidence="10">
    <location>
        <begin position="18"/>
        <end position="202"/>
    </location>
</feature>
<dbReference type="NCBIfam" id="TIGR01726">
    <property type="entry name" value="HEQRo_perm_3TM"/>
    <property type="match status" value="1"/>
</dbReference>
<proteinExistence type="inferred from homology"/>
<dbReference type="InterPro" id="IPR010065">
    <property type="entry name" value="AA_ABC_transptr_permease_3TM"/>
</dbReference>
<dbReference type="GO" id="GO:0022857">
    <property type="term" value="F:transmembrane transporter activity"/>
    <property type="evidence" value="ECO:0007669"/>
    <property type="project" value="InterPro"/>
</dbReference>
<feature type="transmembrane region" description="Helical" evidence="9">
    <location>
        <begin position="54"/>
        <end position="74"/>
    </location>
</feature>
<dbReference type="GO" id="GO:0043190">
    <property type="term" value="C:ATP-binding cassette (ABC) transporter complex"/>
    <property type="evidence" value="ECO:0007669"/>
    <property type="project" value="InterPro"/>
</dbReference>
<dbReference type="PANTHER" id="PTHR30614">
    <property type="entry name" value="MEMBRANE COMPONENT OF AMINO ACID ABC TRANSPORTER"/>
    <property type="match status" value="1"/>
</dbReference>
<keyword evidence="8 9" id="KW-0472">Membrane</keyword>
<dbReference type="CDD" id="cd06261">
    <property type="entry name" value="TM_PBP2"/>
    <property type="match status" value="1"/>
</dbReference>
<dbReference type="PANTHER" id="PTHR30614:SF41">
    <property type="entry name" value="INNER MEMBRANE AMINO-ACID ABC TRANSPORTER PERMEASE PROTEIN YHDY"/>
    <property type="match status" value="1"/>
</dbReference>
<evidence type="ECO:0000256" key="6">
    <source>
        <dbReference type="ARBA" id="ARBA00022970"/>
    </source>
</evidence>
<sequence length="221" mass="24811">MSNWQILWQARDQFWSGFLSTMTIFGCAISAAFVIGCILLYLLEGSRPRLAVPLRVFIDGMRMLPFLILAYLLYYGLPSFGIRLDAWWSGVGALAVYHGCYIAEIFRGSRLTFPPGQIEAAQAHGFTRSQMFLRLILPQIVMQTRPLLGNQLIYALKDTAFLVIITVQELTAAANSLSGTYFIPTEAFIVVIGFYWAVSIVMEVIVKQCGRFGSRRGFDNV</sequence>
<organism evidence="11">
    <name type="scientific">Salinicola endophyticus</name>
    <dbReference type="NCBI Taxonomy" id="1949083"/>
    <lineage>
        <taxon>Bacteria</taxon>
        <taxon>Pseudomonadati</taxon>
        <taxon>Pseudomonadota</taxon>
        <taxon>Gammaproteobacteria</taxon>
        <taxon>Oceanospirillales</taxon>
        <taxon>Halomonadaceae</taxon>
        <taxon>Salinicola</taxon>
    </lineage>
</organism>
<keyword evidence="7 9" id="KW-1133">Transmembrane helix</keyword>
<protein>
    <submittedName>
        <fullName evidence="11">Amino acid ABC transporter permease</fullName>
    </submittedName>
</protein>
<comment type="similarity">
    <text evidence="2">Belongs to the binding-protein-dependent transport system permease family. HisMQ subfamily.</text>
</comment>
<feature type="transmembrane region" description="Helical" evidence="9">
    <location>
        <begin position="20"/>
        <end position="42"/>
    </location>
</feature>
<dbReference type="Pfam" id="PF00528">
    <property type="entry name" value="BPD_transp_1"/>
    <property type="match status" value="1"/>
</dbReference>
<dbReference type="PROSITE" id="PS50928">
    <property type="entry name" value="ABC_TM1"/>
    <property type="match status" value="1"/>
</dbReference>
<evidence type="ECO:0000256" key="2">
    <source>
        <dbReference type="ARBA" id="ARBA00010072"/>
    </source>
</evidence>
<dbReference type="Gene3D" id="1.10.3720.10">
    <property type="entry name" value="MetI-like"/>
    <property type="match status" value="1"/>
</dbReference>
<accession>A0AB74UCB6</accession>
<dbReference type="InterPro" id="IPR043429">
    <property type="entry name" value="ArtM/GltK/GlnP/TcyL/YhdX-like"/>
</dbReference>
<dbReference type="EMBL" id="CP159578">
    <property type="protein sequence ID" value="XCJ79024.1"/>
    <property type="molecule type" value="Genomic_DNA"/>
</dbReference>
<dbReference type="GO" id="GO:0006865">
    <property type="term" value="P:amino acid transport"/>
    <property type="evidence" value="ECO:0007669"/>
    <property type="project" value="UniProtKB-KW"/>
</dbReference>
<evidence type="ECO:0000256" key="9">
    <source>
        <dbReference type="RuleBase" id="RU363032"/>
    </source>
</evidence>
<evidence type="ECO:0000256" key="7">
    <source>
        <dbReference type="ARBA" id="ARBA00022989"/>
    </source>
</evidence>
<keyword evidence="6" id="KW-0029">Amino-acid transport</keyword>
<dbReference type="InterPro" id="IPR035906">
    <property type="entry name" value="MetI-like_sf"/>
</dbReference>
<gene>
    <name evidence="11" type="ORF">ABV408_16495</name>
</gene>